<dbReference type="InterPro" id="IPR011009">
    <property type="entry name" value="Kinase-like_dom_sf"/>
</dbReference>
<protein>
    <submittedName>
        <fullName evidence="1">Protein kinase</fullName>
    </submittedName>
</protein>
<evidence type="ECO:0000313" key="1">
    <source>
        <dbReference type="EMBL" id="EGC42048.1"/>
    </source>
</evidence>
<dbReference type="AlphaFoldDB" id="F0U505"/>
<organism evidence="2">
    <name type="scientific">Ajellomyces capsulatus (strain H88)</name>
    <name type="common">Darling's disease fungus</name>
    <name type="synonym">Histoplasma capsulatum</name>
    <dbReference type="NCBI Taxonomy" id="544711"/>
    <lineage>
        <taxon>Eukaryota</taxon>
        <taxon>Fungi</taxon>
        <taxon>Dikarya</taxon>
        <taxon>Ascomycota</taxon>
        <taxon>Pezizomycotina</taxon>
        <taxon>Eurotiomycetes</taxon>
        <taxon>Eurotiomycetidae</taxon>
        <taxon>Onygenales</taxon>
        <taxon>Ajellomycetaceae</taxon>
        <taxon>Histoplasma</taxon>
    </lineage>
</organism>
<dbReference type="GO" id="GO:0016301">
    <property type="term" value="F:kinase activity"/>
    <property type="evidence" value="ECO:0007669"/>
    <property type="project" value="UniProtKB-KW"/>
</dbReference>
<proteinExistence type="predicted"/>
<evidence type="ECO:0000313" key="2">
    <source>
        <dbReference type="Proteomes" id="UP000008142"/>
    </source>
</evidence>
<dbReference type="OrthoDB" id="5979581at2759"/>
<dbReference type="SUPFAM" id="SSF56112">
    <property type="entry name" value="Protein kinase-like (PK-like)"/>
    <property type="match status" value="1"/>
</dbReference>
<keyword evidence="1" id="KW-0808">Transferase</keyword>
<dbReference type="Proteomes" id="UP000008142">
    <property type="component" value="Unassembled WGS sequence"/>
</dbReference>
<dbReference type="STRING" id="544711.F0U505"/>
<dbReference type="HOGENOM" id="CLU_877066_0_0_1"/>
<reference evidence="2" key="1">
    <citation type="submission" date="2008-07" db="EMBL/GenBank/DDBJ databases">
        <title>Annotation of Ajellomyces capsulatus strain H88.</title>
        <authorList>
            <person name="Champion M."/>
            <person name="Cuomo C."/>
            <person name="Ma L.-J."/>
            <person name="Henn M.R."/>
            <person name="Sil A."/>
            <person name="Goldman B."/>
            <person name="Young S.K."/>
            <person name="Kodira C.D."/>
            <person name="Zeng Q."/>
            <person name="Koehrsen M."/>
            <person name="Alvarado L."/>
            <person name="Berlin A."/>
            <person name="Borenstein D."/>
            <person name="Chen Z."/>
            <person name="Engels R."/>
            <person name="Freedman E."/>
            <person name="Gellesch M."/>
            <person name="Goldberg J."/>
            <person name="Griggs A."/>
            <person name="Gujja S."/>
            <person name="Heiman D."/>
            <person name="Hepburn T."/>
            <person name="Howarth C."/>
            <person name="Jen D."/>
            <person name="Larson L."/>
            <person name="Lewis B."/>
            <person name="Mehta T."/>
            <person name="Park D."/>
            <person name="Pearson M."/>
            <person name="Roberts A."/>
            <person name="Saif S."/>
            <person name="Shea T."/>
            <person name="Shenoy N."/>
            <person name="Sisk P."/>
            <person name="Stolte C."/>
            <person name="Sykes S."/>
            <person name="Walk T."/>
            <person name="White J."/>
            <person name="Yandava C."/>
            <person name="Klein B."/>
            <person name="McEwen J.G."/>
            <person name="Puccia R."/>
            <person name="Goldman G.H."/>
            <person name="Felipe M.S."/>
            <person name="Nino-Vega G."/>
            <person name="San-Blas G."/>
            <person name="Taylor J."/>
            <person name="Mendoza L."/>
            <person name="Galagan J."/>
            <person name="Nusbaum C."/>
            <person name="Birren B."/>
        </authorList>
    </citation>
    <scope>NUCLEOTIDE SEQUENCE [LARGE SCALE GENOMIC DNA]</scope>
    <source>
        <strain evidence="2">H88</strain>
    </source>
</reference>
<dbReference type="OMA" id="ARCSEYH"/>
<dbReference type="Gene3D" id="3.30.200.20">
    <property type="entry name" value="Phosphorylase Kinase, domain 1"/>
    <property type="match status" value="1"/>
</dbReference>
<name>F0U505_AJEC8</name>
<accession>F0U505</accession>
<dbReference type="EMBL" id="DS990636">
    <property type="protein sequence ID" value="EGC42048.1"/>
    <property type="molecule type" value="Genomic_DNA"/>
</dbReference>
<dbReference type="Gene3D" id="1.10.510.10">
    <property type="entry name" value="Transferase(Phosphotransferase) domain 1"/>
    <property type="match status" value="2"/>
</dbReference>
<gene>
    <name evidence="1" type="ORF">HCEG_01410</name>
</gene>
<sequence length="317" mass="36703">MVAMEVYVRKDPRRREIGLNVNTVVAFTFLLGEREDELLDHIDSLFGGMTRSSMKRQGCKGVVWWHLQAFLRASLGLQRLARCSEYHGSQLTYAEAVIMFAFKVYVHTSLIHRELPFYHHISRRMVNTSHRGRNNIWRLLDSFEAVGLDGKHIVLVLEIAQMSLRDMKLALDFLHTHGEVAHTDIHPGNLLLGVYDSNLMQKLEQKEFESPVPRKPELLHSNRRFTARDGDGGLYDASYLAQRIASPGLPPLEFLNKNLEKKADFWDEQAILILVVDDAYARELACVLLLSQYPRQWKPSILNWRIRRLFFGFFEGL</sequence>
<keyword evidence="1" id="KW-0418">Kinase</keyword>